<evidence type="ECO:0000313" key="1">
    <source>
        <dbReference type="EMBL" id="MEN3070086.1"/>
    </source>
</evidence>
<comment type="caution">
    <text evidence="1">The sequence shown here is derived from an EMBL/GenBank/DDBJ whole genome shotgun (WGS) entry which is preliminary data.</text>
</comment>
<accession>A0ABU9Z1Y2</accession>
<organism evidence="1 2">
    <name type="scientific">Uliginosibacterium sediminicola</name>
    <dbReference type="NCBI Taxonomy" id="2024550"/>
    <lineage>
        <taxon>Bacteria</taxon>
        <taxon>Pseudomonadati</taxon>
        <taxon>Pseudomonadota</taxon>
        <taxon>Betaproteobacteria</taxon>
        <taxon>Rhodocyclales</taxon>
        <taxon>Zoogloeaceae</taxon>
        <taxon>Uliginosibacterium</taxon>
    </lineage>
</organism>
<protein>
    <submittedName>
        <fullName evidence="1">DUF6156 family protein</fullName>
    </submittedName>
</protein>
<name>A0ABU9Z1Y2_9RHOO</name>
<reference evidence="1 2" key="1">
    <citation type="journal article" date="2018" name="Int. J. Syst. Evol. Microbiol.">
        <title>Uliginosibacterium sediminicola sp. nov., isolated from freshwater sediment.</title>
        <authorList>
            <person name="Hwang W.M."/>
            <person name="Kim S.M."/>
            <person name="Kang K."/>
            <person name="Ahn T.Y."/>
        </authorList>
    </citation>
    <scope>NUCLEOTIDE SEQUENCE [LARGE SCALE GENOMIC DNA]</scope>
    <source>
        <strain evidence="1 2">M1-21</strain>
    </source>
</reference>
<gene>
    <name evidence="1" type="ORF">ABDB84_16505</name>
</gene>
<dbReference type="EMBL" id="JBDIVE010000010">
    <property type="protein sequence ID" value="MEN3070086.1"/>
    <property type="molecule type" value="Genomic_DNA"/>
</dbReference>
<proteinExistence type="predicted"/>
<sequence length="99" mass="11371">MSTTTASRERYFLSYSGIKLPLQLLEELPADALRNRNTWFRACYDEAGRMISCEKLVYGEVEMRHDYRWSAAGTLLEARIQGPDEDEDAQIIQFGESST</sequence>
<dbReference type="RefSeq" id="WP_345920861.1">
    <property type="nucleotide sequence ID" value="NZ_JBDIVE010000010.1"/>
</dbReference>
<dbReference type="Proteomes" id="UP001410394">
    <property type="component" value="Unassembled WGS sequence"/>
</dbReference>
<dbReference type="Pfam" id="PF19653">
    <property type="entry name" value="DUF6156"/>
    <property type="match status" value="1"/>
</dbReference>
<evidence type="ECO:0000313" key="2">
    <source>
        <dbReference type="Proteomes" id="UP001410394"/>
    </source>
</evidence>
<keyword evidence="2" id="KW-1185">Reference proteome</keyword>
<dbReference type="InterPro" id="IPR046154">
    <property type="entry name" value="DUF6156"/>
</dbReference>